<reference evidence="9" key="1">
    <citation type="journal article" date="2014" name="Front. Microbiol.">
        <title>High frequency of phylogenetically diverse reductive dehalogenase-homologous genes in deep subseafloor sedimentary metagenomes.</title>
        <authorList>
            <person name="Kawai M."/>
            <person name="Futagami T."/>
            <person name="Toyoda A."/>
            <person name="Takaki Y."/>
            <person name="Nishi S."/>
            <person name="Hori S."/>
            <person name="Arai W."/>
            <person name="Tsubouchi T."/>
            <person name="Morono Y."/>
            <person name="Uchiyama I."/>
            <person name="Ito T."/>
            <person name="Fujiyama A."/>
            <person name="Inagaki F."/>
            <person name="Takami H."/>
        </authorList>
    </citation>
    <scope>NUCLEOTIDE SEQUENCE</scope>
    <source>
        <strain evidence="9">Expedition CK06-06</strain>
    </source>
</reference>
<evidence type="ECO:0000256" key="5">
    <source>
        <dbReference type="ARBA" id="ARBA00022989"/>
    </source>
</evidence>
<evidence type="ECO:0000256" key="7">
    <source>
        <dbReference type="SAM" id="Phobius"/>
    </source>
</evidence>
<evidence type="ECO:0000256" key="2">
    <source>
        <dbReference type="ARBA" id="ARBA00009045"/>
    </source>
</evidence>
<evidence type="ECO:0000313" key="9">
    <source>
        <dbReference type="EMBL" id="GAH94357.1"/>
    </source>
</evidence>
<dbReference type="Pfam" id="PF01694">
    <property type="entry name" value="Rhomboid"/>
    <property type="match status" value="1"/>
</dbReference>
<comment type="caution">
    <text evidence="9">The sequence shown here is derived from an EMBL/GenBank/DDBJ whole genome shotgun (WGS) entry which is preliminary data.</text>
</comment>
<dbReference type="GO" id="GO:0016020">
    <property type="term" value="C:membrane"/>
    <property type="evidence" value="ECO:0007669"/>
    <property type="project" value="UniProtKB-SubCell"/>
</dbReference>
<evidence type="ECO:0000256" key="1">
    <source>
        <dbReference type="ARBA" id="ARBA00004141"/>
    </source>
</evidence>
<keyword evidence="3 7" id="KW-0812">Transmembrane</keyword>
<feature type="transmembrane region" description="Helical" evidence="7">
    <location>
        <begin position="45"/>
        <end position="62"/>
    </location>
</feature>
<accession>X1JJU1</accession>
<comment type="similarity">
    <text evidence="2">Belongs to the peptidase S54 family.</text>
</comment>
<feature type="transmembrane region" description="Helical" evidence="7">
    <location>
        <begin position="192"/>
        <end position="211"/>
    </location>
</feature>
<keyword evidence="6 7" id="KW-0472">Membrane</keyword>
<dbReference type="PANTHER" id="PTHR43731:SF14">
    <property type="entry name" value="PRESENILIN-ASSOCIATED RHOMBOID-LIKE PROTEIN, MITOCHONDRIAL"/>
    <property type="match status" value="1"/>
</dbReference>
<dbReference type="EMBL" id="BARV01000161">
    <property type="protein sequence ID" value="GAH94357.1"/>
    <property type="molecule type" value="Genomic_DNA"/>
</dbReference>
<keyword evidence="5 7" id="KW-1133">Transmembrane helix</keyword>
<feature type="transmembrane region" description="Helical" evidence="7">
    <location>
        <begin position="100"/>
        <end position="118"/>
    </location>
</feature>
<organism evidence="9">
    <name type="scientific">marine sediment metagenome</name>
    <dbReference type="NCBI Taxonomy" id="412755"/>
    <lineage>
        <taxon>unclassified sequences</taxon>
        <taxon>metagenomes</taxon>
        <taxon>ecological metagenomes</taxon>
    </lineage>
</organism>
<dbReference type="AlphaFoldDB" id="X1JJU1"/>
<gene>
    <name evidence="9" type="ORF">S06H3_00778</name>
</gene>
<name>X1JJU1_9ZZZZ</name>
<feature type="transmembrane region" description="Helical" evidence="7">
    <location>
        <begin position="155"/>
        <end position="180"/>
    </location>
</feature>
<feature type="transmembrane region" description="Helical" evidence="7">
    <location>
        <begin position="15"/>
        <end position="33"/>
    </location>
</feature>
<keyword evidence="4" id="KW-0378">Hydrolase</keyword>
<dbReference type="GO" id="GO:0004252">
    <property type="term" value="F:serine-type endopeptidase activity"/>
    <property type="evidence" value="ECO:0007669"/>
    <property type="project" value="InterPro"/>
</dbReference>
<protein>
    <recommendedName>
        <fullName evidence="8">Peptidase S54 rhomboid domain-containing protein</fullName>
    </recommendedName>
</protein>
<evidence type="ECO:0000256" key="6">
    <source>
        <dbReference type="ARBA" id="ARBA00023136"/>
    </source>
</evidence>
<dbReference type="Gene3D" id="1.20.1540.10">
    <property type="entry name" value="Rhomboid-like"/>
    <property type="match status" value="1"/>
</dbReference>
<sequence>MIPLKDDLRLASRPIITYIILGLNIIVFLYELSLGQHLNNFIRQFGAIPFNIFHPAGLLSYATLFSSMFIHANLMHILGNMLFLWVFADNVEDKLGHIKFILFYLVCGITGTLLHGITAPGSTIPMVGASGAISGVMGAYILLFPKARILALIPFFIFFRITYLPSIIFLGIWFLFQFLFGISSIGGRGGGVAYFAHLGGFIIGLLLALPFRKRRKNYEYEIY</sequence>
<dbReference type="FunFam" id="1.20.1540.10:FF:000027">
    <property type="entry name" value="Rhomboid family intramembrane serine protease"/>
    <property type="match status" value="1"/>
</dbReference>
<comment type="subcellular location">
    <subcellularLocation>
        <location evidence="1">Membrane</location>
        <topology evidence="1">Multi-pass membrane protein</topology>
    </subcellularLocation>
</comment>
<feature type="transmembrane region" description="Helical" evidence="7">
    <location>
        <begin position="124"/>
        <end position="143"/>
    </location>
</feature>
<feature type="domain" description="Peptidase S54 rhomboid" evidence="8">
    <location>
        <begin position="62"/>
        <end position="212"/>
    </location>
</feature>
<evidence type="ECO:0000256" key="4">
    <source>
        <dbReference type="ARBA" id="ARBA00022801"/>
    </source>
</evidence>
<dbReference type="InterPro" id="IPR050925">
    <property type="entry name" value="Rhomboid_protease_S54"/>
</dbReference>
<evidence type="ECO:0000259" key="8">
    <source>
        <dbReference type="Pfam" id="PF01694"/>
    </source>
</evidence>
<dbReference type="PANTHER" id="PTHR43731">
    <property type="entry name" value="RHOMBOID PROTEASE"/>
    <property type="match status" value="1"/>
</dbReference>
<evidence type="ECO:0000256" key="3">
    <source>
        <dbReference type="ARBA" id="ARBA00022692"/>
    </source>
</evidence>
<dbReference type="SUPFAM" id="SSF144091">
    <property type="entry name" value="Rhomboid-like"/>
    <property type="match status" value="1"/>
</dbReference>
<feature type="transmembrane region" description="Helical" evidence="7">
    <location>
        <begin position="68"/>
        <end position="88"/>
    </location>
</feature>
<proteinExistence type="inferred from homology"/>
<dbReference type="InterPro" id="IPR035952">
    <property type="entry name" value="Rhomboid-like_sf"/>
</dbReference>
<dbReference type="InterPro" id="IPR022764">
    <property type="entry name" value="Peptidase_S54_rhomboid_dom"/>
</dbReference>